<proteinExistence type="predicted"/>
<evidence type="ECO:0000313" key="2">
    <source>
        <dbReference type="Proteomes" id="UP000886998"/>
    </source>
</evidence>
<accession>A0A8X6X3N8</accession>
<keyword evidence="2" id="KW-1185">Reference proteome</keyword>
<comment type="caution">
    <text evidence="1">The sequence shown here is derived from an EMBL/GenBank/DDBJ whole genome shotgun (WGS) entry which is preliminary data.</text>
</comment>
<reference evidence="1" key="1">
    <citation type="submission" date="2020-08" db="EMBL/GenBank/DDBJ databases">
        <title>Multicomponent nature underlies the extraordinary mechanical properties of spider dragline silk.</title>
        <authorList>
            <person name="Kono N."/>
            <person name="Nakamura H."/>
            <person name="Mori M."/>
            <person name="Yoshida Y."/>
            <person name="Ohtoshi R."/>
            <person name="Malay A.D."/>
            <person name="Moran D.A.P."/>
            <person name="Tomita M."/>
            <person name="Numata K."/>
            <person name="Arakawa K."/>
        </authorList>
    </citation>
    <scope>NUCLEOTIDE SEQUENCE</scope>
</reference>
<sequence>MRKQMTFIQNEKGKKLLFTKLCYKVKLCVCEHWEDNDLQPFPPSVQTPVEEKEQCLPKRGLALEVIGVDGFNKREKRSEGSLQFTPD</sequence>
<protein>
    <submittedName>
        <fullName evidence="1">Uncharacterized protein</fullName>
    </submittedName>
</protein>
<gene>
    <name evidence="1" type="ORF">TNIN_364381</name>
</gene>
<dbReference type="Proteomes" id="UP000886998">
    <property type="component" value="Unassembled WGS sequence"/>
</dbReference>
<evidence type="ECO:0000313" key="1">
    <source>
        <dbReference type="EMBL" id="GFY46310.1"/>
    </source>
</evidence>
<dbReference type="EMBL" id="BMAV01005308">
    <property type="protein sequence ID" value="GFY46310.1"/>
    <property type="molecule type" value="Genomic_DNA"/>
</dbReference>
<dbReference type="AlphaFoldDB" id="A0A8X6X3N8"/>
<name>A0A8X6X3N8_9ARAC</name>
<organism evidence="1 2">
    <name type="scientific">Trichonephila inaurata madagascariensis</name>
    <dbReference type="NCBI Taxonomy" id="2747483"/>
    <lineage>
        <taxon>Eukaryota</taxon>
        <taxon>Metazoa</taxon>
        <taxon>Ecdysozoa</taxon>
        <taxon>Arthropoda</taxon>
        <taxon>Chelicerata</taxon>
        <taxon>Arachnida</taxon>
        <taxon>Araneae</taxon>
        <taxon>Araneomorphae</taxon>
        <taxon>Entelegynae</taxon>
        <taxon>Araneoidea</taxon>
        <taxon>Nephilidae</taxon>
        <taxon>Trichonephila</taxon>
        <taxon>Trichonephila inaurata</taxon>
    </lineage>
</organism>